<evidence type="ECO:0000256" key="7">
    <source>
        <dbReference type="ARBA" id="ARBA00023136"/>
    </source>
</evidence>
<keyword evidence="7 8" id="KW-0472">Membrane</keyword>
<dbReference type="GO" id="GO:0005886">
    <property type="term" value="C:plasma membrane"/>
    <property type="evidence" value="ECO:0007669"/>
    <property type="project" value="UniProtKB-SubCell"/>
</dbReference>
<dbReference type="Proteomes" id="UP000711407">
    <property type="component" value="Unassembled WGS sequence"/>
</dbReference>
<evidence type="ECO:0000313" key="9">
    <source>
        <dbReference type="EMBL" id="HJE38981.1"/>
    </source>
</evidence>
<feature type="transmembrane region" description="Helical" evidence="8">
    <location>
        <begin position="549"/>
        <end position="574"/>
    </location>
</feature>
<evidence type="ECO:0000256" key="6">
    <source>
        <dbReference type="ARBA" id="ARBA00023065"/>
    </source>
</evidence>
<keyword evidence="4 8" id="KW-0812">Transmembrane</keyword>
<feature type="transmembrane region" description="Helical" evidence="8">
    <location>
        <begin position="496"/>
        <end position="517"/>
    </location>
</feature>
<protein>
    <submittedName>
        <fullName evidence="9">Potassium transporter</fullName>
    </submittedName>
</protein>
<accession>A0A921JI29</accession>
<organism evidence="9 10">
    <name type="scientific">Candidatus Amulumruptor caecigallinarius</name>
    <dbReference type="NCBI Taxonomy" id="2109911"/>
    <lineage>
        <taxon>Bacteria</taxon>
        <taxon>Pseudomonadati</taxon>
        <taxon>Bacteroidota</taxon>
        <taxon>Bacteroidia</taxon>
        <taxon>Bacteroidales</taxon>
        <taxon>Muribaculaceae</taxon>
        <taxon>Candidatus Amulumruptor</taxon>
    </lineage>
</organism>
<evidence type="ECO:0000256" key="8">
    <source>
        <dbReference type="SAM" id="Phobius"/>
    </source>
</evidence>
<comment type="subcellular location">
    <subcellularLocation>
        <location evidence="1">Cell membrane</location>
        <topology evidence="1">Multi-pass membrane protein</topology>
    </subcellularLocation>
</comment>
<dbReference type="GO" id="GO:0008324">
    <property type="term" value="F:monoatomic cation transmembrane transporter activity"/>
    <property type="evidence" value="ECO:0007669"/>
    <property type="project" value="InterPro"/>
</dbReference>
<feature type="transmembrane region" description="Helical" evidence="8">
    <location>
        <begin position="434"/>
        <end position="451"/>
    </location>
</feature>
<keyword evidence="6" id="KW-0406">Ion transport</keyword>
<evidence type="ECO:0000313" key="10">
    <source>
        <dbReference type="Proteomes" id="UP000711407"/>
    </source>
</evidence>
<evidence type="ECO:0000256" key="2">
    <source>
        <dbReference type="ARBA" id="ARBA00022448"/>
    </source>
</evidence>
<feature type="transmembrane region" description="Helical" evidence="8">
    <location>
        <begin position="46"/>
        <end position="67"/>
    </location>
</feature>
<evidence type="ECO:0000256" key="3">
    <source>
        <dbReference type="ARBA" id="ARBA00022475"/>
    </source>
</evidence>
<feature type="transmembrane region" description="Helical" evidence="8">
    <location>
        <begin position="146"/>
        <end position="165"/>
    </location>
</feature>
<dbReference type="GO" id="GO:0030001">
    <property type="term" value="P:metal ion transport"/>
    <property type="evidence" value="ECO:0007669"/>
    <property type="project" value="UniProtKB-ARBA"/>
</dbReference>
<comment type="caution">
    <text evidence="9">The sequence shown here is derived from an EMBL/GenBank/DDBJ whole genome shotgun (WGS) entry which is preliminary data.</text>
</comment>
<feature type="transmembrane region" description="Helical" evidence="8">
    <location>
        <begin position="206"/>
        <end position="230"/>
    </location>
</feature>
<keyword evidence="5 8" id="KW-1133">Transmembrane helix</keyword>
<gene>
    <name evidence="9" type="ORF">K8V47_04390</name>
</gene>
<dbReference type="Pfam" id="PF02386">
    <property type="entry name" value="TrkH"/>
    <property type="match status" value="1"/>
</dbReference>
<evidence type="ECO:0000256" key="5">
    <source>
        <dbReference type="ARBA" id="ARBA00022989"/>
    </source>
</evidence>
<dbReference type="PANTHER" id="PTHR32024">
    <property type="entry name" value="TRK SYSTEM POTASSIUM UPTAKE PROTEIN TRKG-RELATED"/>
    <property type="match status" value="1"/>
</dbReference>
<dbReference type="EMBL" id="DYXT01000026">
    <property type="protein sequence ID" value="HJE38981.1"/>
    <property type="molecule type" value="Genomic_DNA"/>
</dbReference>
<dbReference type="InterPro" id="IPR003445">
    <property type="entry name" value="Cat_transpt"/>
</dbReference>
<dbReference type="AlphaFoldDB" id="A0A921JI29"/>
<keyword evidence="3" id="KW-1003">Cell membrane</keyword>
<feature type="transmembrane region" description="Helical" evidence="8">
    <location>
        <begin position="79"/>
        <end position="96"/>
    </location>
</feature>
<feature type="transmembrane region" description="Helical" evidence="8">
    <location>
        <begin position="377"/>
        <end position="396"/>
    </location>
</feature>
<keyword evidence="2" id="KW-0813">Transport</keyword>
<feature type="transmembrane region" description="Helical" evidence="8">
    <location>
        <begin position="12"/>
        <end position="34"/>
    </location>
</feature>
<reference evidence="9" key="2">
    <citation type="submission" date="2021-09" db="EMBL/GenBank/DDBJ databases">
        <authorList>
            <person name="Gilroy R."/>
        </authorList>
    </citation>
    <scope>NUCLEOTIDE SEQUENCE</scope>
    <source>
        <strain evidence="9">4100</strain>
    </source>
</reference>
<feature type="transmembrane region" description="Helical" evidence="8">
    <location>
        <begin position="292"/>
        <end position="314"/>
    </location>
</feature>
<sequence>MSLRFAARIRLISGILNVLTLIAAFTCFGCFASHLGFNHTPAEYYAIFRIMRYVQGVFIASILFKLLFEFRRVRRETRIVKWVIDLSVLTSLLPWLYPHPAHPWLPWLEQILYSNIYLYTVLGVYAGIEISLWITKCMNRRTNPALLLSGSFIIFIIIGTGLLMLPRCTYSPISLVDSLFVATSAVCITGLTPVDISVTFTPLGELILGLLIQIGGLGVLTFTSFFALFYTGGTSIYSQMMVKDLIYTRSFNELFPTMLYILVVTLFIESIGAVIIYLSIQDVFPMTTQDEIWFAVFHSVSAFCNAGFSTVHGGMSNPMLLYGNQWVYLAMSLIVTAGSIGFPILVNYRDYIIHKIRAIFRLGHDKVIHIWSMNTKIVLITSAGLVTSGIILFYLWERGNTLSGMSPWMQFVQSVFNSIVPRSAGFSSVSPASFMPYTLMFIMFLMWIGGASQSTAGGIKVNTFGAMLLNIRAVMTGKDRVTAYHRAISDRSMQRVHTVIAVSVISVVLYSVIILMLEPQLSAKECVFEVVSAVFTVGSSLGCTPHLSAASKLILCTAMFFGRIGILSILMGFADSHRSNSFRYPSDNIIIN</sequence>
<feature type="transmembrane region" description="Helical" evidence="8">
    <location>
        <begin position="116"/>
        <end position="134"/>
    </location>
</feature>
<reference evidence="9" key="1">
    <citation type="journal article" date="2021" name="PeerJ">
        <title>Extensive microbial diversity within the chicken gut microbiome revealed by metagenomics and culture.</title>
        <authorList>
            <person name="Gilroy R."/>
            <person name="Ravi A."/>
            <person name="Getino M."/>
            <person name="Pursley I."/>
            <person name="Horton D.L."/>
            <person name="Alikhan N.F."/>
            <person name="Baker D."/>
            <person name="Gharbi K."/>
            <person name="Hall N."/>
            <person name="Watson M."/>
            <person name="Adriaenssens E.M."/>
            <person name="Foster-Nyarko E."/>
            <person name="Jarju S."/>
            <person name="Secka A."/>
            <person name="Antonio M."/>
            <person name="Oren A."/>
            <person name="Chaudhuri R.R."/>
            <person name="La Ragione R."/>
            <person name="Hildebrand F."/>
            <person name="Pallen M.J."/>
        </authorList>
    </citation>
    <scope>NUCLEOTIDE SEQUENCE</scope>
    <source>
        <strain evidence="9">4100</strain>
    </source>
</reference>
<dbReference type="PANTHER" id="PTHR32024:SF1">
    <property type="entry name" value="KTR SYSTEM POTASSIUM UPTAKE PROTEIN B"/>
    <property type="match status" value="1"/>
</dbReference>
<feature type="transmembrane region" description="Helical" evidence="8">
    <location>
        <begin position="171"/>
        <end position="194"/>
    </location>
</feature>
<evidence type="ECO:0000256" key="4">
    <source>
        <dbReference type="ARBA" id="ARBA00022692"/>
    </source>
</evidence>
<evidence type="ECO:0000256" key="1">
    <source>
        <dbReference type="ARBA" id="ARBA00004651"/>
    </source>
</evidence>
<name>A0A921JI29_9BACT</name>
<feature type="transmembrane region" description="Helical" evidence="8">
    <location>
        <begin position="326"/>
        <end position="348"/>
    </location>
</feature>
<feature type="transmembrane region" description="Helical" evidence="8">
    <location>
        <begin position="258"/>
        <end position="280"/>
    </location>
</feature>
<proteinExistence type="predicted"/>